<evidence type="ECO:0000313" key="1">
    <source>
        <dbReference type="EMBL" id="KAF7683880.1"/>
    </source>
</evidence>
<evidence type="ECO:0008006" key="3">
    <source>
        <dbReference type="Google" id="ProtNLM"/>
    </source>
</evidence>
<reference evidence="1 2" key="1">
    <citation type="submission" date="2019-01" db="EMBL/GenBank/DDBJ databases">
        <title>Genomes sequencing and comparative genomics of infectious freshwater microsporidia, Cucumispora dikerogammari and Thelohania contejeani.</title>
        <authorList>
            <person name="Cormier A."/>
            <person name="Giraud I."/>
            <person name="Wattier R."/>
            <person name="Teixeira M."/>
            <person name="Grandjean F."/>
            <person name="Rigaud T."/>
            <person name="Cordaux R."/>
        </authorList>
    </citation>
    <scope>NUCLEOTIDE SEQUENCE [LARGE SCALE GENOMIC DNA]</scope>
    <source>
        <strain evidence="1">T1</strain>
        <tissue evidence="1">Spores</tissue>
    </source>
</reference>
<accession>A0ABQ7I0D8</accession>
<dbReference type="Proteomes" id="UP001516464">
    <property type="component" value="Unassembled WGS sequence"/>
</dbReference>
<gene>
    <name evidence="1" type="ORF">TCON_0920</name>
</gene>
<sequence length="287" mass="34442">MNGNQTTLGDEEDEFVLFLPYENKKLLRLCSIYYPQFSDPVIEILECEGIFEPKIKVLDLEIRLNKKFKYVEDLKTHCNDIINEIIEDRIKYDLSYICGHVVEFKGKKEMLNIKTVEPVINKKIDYIESDIRSKPTENANEMKEKWKTQTENKNITSDRMKIIEEKDKWLTPEEKTIKDKFIEKENMVEEEDQWRKLSDINYLDEINKYCISLNIPFPEYIIEKQNEVYLCSAEFRGLTFTSKYFKTKEGAKEDACRLIFNSLKSEVNPEWKYESSRKRHMKHSYWQ</sequence>
<keyword evidence="2" id="KW-1185">Reference proteome</keyword>
<comment type="caution">
    <text evidence="1">The sequence shown here is derived from an EMBL/GenBank/DDBJ whole genome shotgun (WGS) entry which is preliminary data.</text>
</comment>
<organism evidence="1 2">
    <name type="scientific">Astathelohania contejeani</name>
    <dbReference type="NCBI Taxonomy" id="164912"/>
    <lineage>
        <taxon>Eukaryota</taxon>
        <taxon>Fungi</taxon>
        <taxon>Fungi incertae sedis</taxon>
        <taxon>Microsporidia</taxon>
        <taxon>Astathelohaniidae</taxon>
        <taxon>Astathelohania</taxon>
    </lineage>
</organism>
<proteinExistence type="predicted"/>
<protein>
    <recommendedName>
        <fullName evidence="3">DRBM domain-containing protein</fullName>
    </recommendedName>
</protein>
<dbReference type="EMBL" id="SBIQ01000043">
    <property type="protein sequence ID" value="KAF7683880.1"/>
    <property type="molecule type" value="Genomic_DNA"/>
</dbReference>
<evidence type="ECO:0000313" key="2">
    <source>
        <dbReference type="Proteomes" id="UP001516464"/>
    </source>
</evidence>
<name>A0ABQ7I0D8_9MICR</name>
<dbReference type="Gene3D" id="3.30.160.20">
    <property type="match status" value="1"/>
</dbReference>
<dbReference type="SUPFAM" id="SSF54768">
    <property type="entry name" value="dsRNA-binding domain-like"/>
    <property type="match status" value="1"/>
</dbReference>